<sequence length="491" mass="56842">MKMNYIKISVLFAALFVLGACQDFLDREPISVAVDEAFWSNENEVEVAVNGGYSLLRNAMTQASRYFTYGDVTSDQFSNCEWDFNFARQFSLDYSFAASEVWRPQVKHRDWTSFYRVIDWSNSIVEKVPAIPVGNFSNESVKSHLLGEGYFLRAFTYLYITKIWGDVPMSTEVVKDVILATNIPRSPKEEVYELIRSDIDKAIALLSTSYRGKRGIRANKAVAYALKAHFEAWLGNYPETILALDQMDANGTYGYGPRGESDYINRFYSGNTPDNVFFLPRLLEDMENTFESGLDSDIAWVTGATPYHRDRPEPLFAISTSRLNALFEDQDDIRFKYGFQKVDQPRPMIMKYLNFSWENEGDRIGPRYSYVINIYRYTGLRLLKAEALAAVGRNAEALQILNEVREVNEIQPLTNPDDVYQEVMEERARELFLEGHRFFDMVRMARHKQIYKFEFITPADFEGGKSYWPVDPILFNNNPILTQTQFWDSRL</sequence>
<keyword evidence="4" id="KW-0472">Membrane</keyword>
<dbReference type="Gene3D" id="1.25.40.390">
    <property type="match status" value="1"/>
</dbReference>
<dbReference type="PROSITE" id="PS51257">
    <property type="entry name" value="PROKAR_LIPOPROTEIN"/>
    <property type="match status" value="1"/>
</dbReference>
<dbReference type="Pfam" id="PF14322">
    <property type="entry name" value="SusD-like_3"/>
    <property type="match status" value="1"/>
</dbReference>
<evidence type="ECO:0000256" key="1">
    <source>
        <dbReference type="ARBA" id="ARBA00004442"/>
    </source>
</evidence>
<feature type="chain" id="PRO_5045929788" evidence="6">
    <location>
        <begin position="23"/>
        <end position="491"/>
    </location>
</feature>
<evidence type="ECO:0000259" key="7">
    <source>
        <dbReference type="Pfam" id="PF07980"/>
    </source>
</evidence>
<evidence type="ECO:0000313" key="9">
    <source>
        <dbReference type="EMBL" id="MFD2035006.1"/>
    </source>
</evidence>
<evidence type="ECO:0000256" key="6">
    <source>
        <dbReference type="SAM" id="SignalP"/>
    </source>
</evidence>
<proteinExistence type="inferred from homology"/>
<evidence type="ECO:0000259" key="8">
    <source>
        <dbReference type="Pfam" id="PF14322"/>
    </source>
</evidence>
<feature type="domain" description="RagB/SusD" evidence="7">
    <location>
        <begin position="369"/>
        <end position="452"/>
    </location>
</feature>
<comment type="similarity">
    <text evidence="2">Belongs to the SusD family.</text>
</comment>
<evidence type="ECO:0000256" key="5">
    <source>
        <dbReference type="ARBA" id="ARBA00023237"/>
    </source>
</evidence>
<keyword evidence="5" id="KW-0998">Cell outer membrane</keyword>
<dbReference type="RefSeq" id="WP_376885656.1">
    <property type="nucleotide sequence ID" value="NZ_JBHUHR010000025.1"/>
</dbReference>
<comment type="caution">
    <text evidence="9">The sequence shown here is derived from an EMBL/GenBank/DDBJ whole genome shotgun (WGS) entry which is preliminary data.</text>
</comment>
<reference evidence="10" key="1">
    <citation type="journal article" date="2019" name="Int. J. Syst. Evol. Microbiol.">
        <title>The Global Catalogue of Microorganisms (GCM) 10K type strain sequencing project: providing services to taxonomists for standard genome sequencing and annotation.</title>
        <authorList>
            <consortium name="The Broad Institute Genomics Platform"/>
            <consortium name="The Broad Institute Genome Sequencing Center for Infectious Disease"/>
            <person name="Wu L."/>
            <person name="Ma J."/>
        </authorList>
    </citation>
    <scope>NUCLEOTIDE SEQUENCE [LARGE SCALE GENOMIC DNA]</scope>
    <source>
        <strain evidence="10">CGMCC 1.15180</strain>
    </source>
</reference>
<keyword evidence="10" id="KW-1185">Reference proteome</keyword>
<dbReference type="InterPro" id="IPR012944">
    <property type="entry name" value="SusD_RagB_dom"/>
</dbReference>
<dbReference type="SUPFAM" id="SSF48452">
    <property type="entry name" value="TPR-like"/>
    <property type="match status" value="1"/>
</dbReference>
<gene>
    <name evidence="9" type="ORF">ACFSKL_09400</name>
</gene>
<keyword evidence="3 6" id="KW-0732">Signal</keyword>
<evidence type="ECO:0000313" key="10">
    <source>
        <dbReference type="Proteomes" id="UP001597361"/>
    </source>
</evidence>
<dbReference type="CDD" id="cd08977">
    <property type="entry name" value="SusD"/>
    <property type="match status" value="1"/>
</dbReference>
<comment type="subcellular location">
    <subcellularLocation>
        <location evidence="1">Cell outer membrane</location>
    </subcellularLocation>
</comment>
<protein>
    <submittedName>
        <fullName evidence="9">RagB/SusD family nutrient uptake outer membrane protein</fullName>
    </submittedName>
</protein>
<evidence type="ECO:0000256" key="3">
    <source>
        <dbReference type="ARBA" id="ARBA00022729"/>
    </source>
</evidence>
<organism evidence="9 10">
    <name type="scientific">Belliella marina</name>
    <dbReference type="NCBI Taxonomy" id="1644146"/>
    <lineage>
        <taxon>Bacteria</taxon>
        <taxon>Pseudomonadati</taxon>
        <taxon>Bacteroidota</taxon>
        <taxon>Cytophagia</taxon>
        <taxon>Cytophagales</taxon>
        <taxon>Cyclobacteriaceae</taxon>
        <taxon>Belliella</taxon>
    </lineage>
</organism>
<feature type="domain" description="SusD-like N-terminal" evidence="8">
    <location>
        <begin position="23"/>
        <end position="230"/>
    </location>
</feature>
<dbReference type="Proteomes" id="UP001597361">
    <property type="component" value="Unassembled WGS sequence"/>
</dbReference>
<dbReference type="EMBL" id="JBHUHR010000025">
    <property type="protein sequence ID" value="MFD2035006.1"/>
    <property type="molecule type" value="Genomic_DNA"/>
</dbReference>
<dbReference type="InterPro" id="IPR033985">
    <property type="entry name" value="SusD-like_N"/>
</dbReference>
<feature type="signal peptide" evidence="6">
    <location>
        <begin position="1"/>
        <end position="22"/>
    </location>
</feature>
<accession>A0ABW4VMS4</accession>
<dbReference type="InterPro" id="IPR011990">
    <property type="entry name" value="TPR-like_helical_dom_sf"/>
</dbReference>
<name>A0ABW4VMS4_9BACT</name>
<evidence type="ECO:0000256" key="2">
    <source>
        <dbReference type="ARBA" id="ARBA00006275"/>
    </source>
</evidence>
<evidence type="ECO:0000256" key="4">
    <source>
        <dbReference type="ARBA" id="ARBA00023136"/>
    </source>
</evidence>
<dbReference type="Pfam" id="PF07980">
    <property type="entry name" value="SusD_RagB"/>
    <property type="match status" value="1"/>
</dbReference>